<dbReference type="OrthoDB" id="9810734at2"/>
<dbReference type="AlphaFoldDB" id="E8X2Z4"/>
<sequence length="254" mass="27096">MKLTGNTIFITGGGSGIGRGLAEALHGLGNEVIISGRRKGHLDEVTKANPGMKSVELDIASPESIKSVAAKLIAEYPKLNVVINNAGIFSVDTAEGVLDDEVLVSTVTTNVFGPLRMTSALIEHLKGQDAAAVIYVTSGLAFTPLAMAAVYNSTKAAIHSYALSQRYKLKGTSVKVLEIAPPYVQTELGGDQQLNDPRAMPLKEFIDETIKVLGTDADEVLTERVKPLRNNVGPNEYEFVVKMNDMMTAAGHKS</sequence>
<dbReference type="PANTHER" id="PTHR44169:SF6">
    <property type="entry name" value="NADPH-DEPENDENT 1-ACYLDIHYDROXYACETONE PHOSPHATE REDUCTASE"/>
    <property type="match status" value="1"/>
</dbReference>
<proteinExistence type="inferred from homology"/>
<dbReference type="InterPro" id="IPR020904">
    <property type="entry name" value="Sc_DH/Rdtase_CS"/>
</dbReference>
<evidence type="ECO:0000256" key="1">
    <source>
        <dbReference type="ARBA" id="ARBA00006484"/>
    </source>
</evidence>
<protein>
    <submittedName>
        <fullName evidence="3">Short-chain dehydrogenase/reductase SDR</fullName>
    </submittedName>
</protein>
<dbReference type="STRING" id="1198114.AciX9_1065"/>
<keyword evidence="4" id="KW-1185">Reference proteome</keyword>
<evidence type="ECO:0000313" key="4">
    <source>
        <dbReference type="Proteomes" id="UP000000343"/>
    </source>
</evidence>
<keyword evidence="2" id="KW-0560">Oxidoreductase</keyword>
<comment type="similarity">
    <text evidence="1">Belongs to the short-chain dehydrogenases/reductases (SDR) family.</text>
</comment>
<dbReference type="PROSITE" id="PS00061">
    <property type="entry name" value="ADH_SHORT"/>
    <property type="match status" value="1"/>
</dbReference>
<dbReference type="InterPro" id="IPR036291">
    <property type="entry name" value="NAD(P)-bd_dom_sf"/>
</dbReference>
<gene>
    <name evidence="3" type="ordered locus">AciX9_1065</name>
</gene>
<dbReference type="InterPro" id="IPR002347">
    <property type="entry name" value="SDR_fam"/>
</dbReference>
<dbReference type="HOGENOM" id="CLU_010194_2_6_0"/>
<dbReference type="PaxDb" id="1198114-AciX9_1065"/>
<dbReference type="EMBL" id="CP002480">
    <property type="protein sequence ID" value="ADW68128.1"/>
    <property type="molecule type" value="Genomic_DNA"/>
</dbReference>
<reference evidence="4" key="1">
    <citation type="submission" date="2011-01" db="EMBL/GenBank/DDBJ databases">
        <title>Complete sequence of chromosome of Acidobacterium sp. MP5ACTX9.</title>
        <authorList>
            <consortium name="US DOE Joint Genome Institute"/>
            <person name="Lucas S."/>
            <person name="Copeland A."/>
            <person name="Lapidus A."/>
            <person name="Cheng J.-F."/>
            <person name="Goodwin L."/>
            <person name="Pitluck S."/>
            <person name="Teshima H."/>
            <person name="Detter J.C."/>
            <person name="Han C."/>
            <person name="Tapia R."/>
            <person name="Land M."/>
            <person name="Hauser L."/>
            <person name="Kyrpides N."/>
            <person name="Ivanova N."/>
            <person name="Ovchinnikova G."/>
            <person name="Pagani I."/>
            <person name="Rawat S.R."/>
            <person name="Mannisto M."/>
            <person name="Haggblom M.M."/>
            <person name="Woyke T."/>
        </authorList>
    </citation>
    <scope>NUCLEOTIDE SEQUENCE [LARGE SCALE GENOMIC DNA]</scope>
    <source>
        <strain evidence="4">MP5ACTX9</strain>
    </source>
</reference>
<dbReference type="KEGG" id="acm:AciX9_1065"/>
<dbReference type="PANTHER" id="PTHR44169">
    <property type="entry name" value="NADPH-DEPENDENT 1-ACYLDIHYDROXYACETONE PHOSPHATE REDUCTASE"/>
    <property type="match status" value="1"/>
</dbReference>
<evidence type="ECO:0000256" key="2">
    <source>
        <dbReference type="ARBA" id="ARBA00023002"/>
    </source>
</evidence>
<dbReference type="Pfam" id="PF00106">
    <property type="entry name" value="adh_short"/>
    <property type="match status" value="1"/>
</dbReference>
<name>E8X2Z4_GRATM</name>
<dbReference type="RefSeq" id="WP_013579451.1">
    <property type="nucleotide sequence ID" value="NC_015064.1"/>
</dbReference>
<dbReference type="PRINTS" id="PR00081">
    <property type="entry name" value="GDHRDH"/>
</dbReference>
<dbReference type="Gene3D" id="3.40.50.720">
    <property type="entry name" value="NAD(P)-binding Rossmann-like Domain"/>
    <property type="match status" value="1"/>
</dbReference>
<dbReference type="eggNOG" id="COG3967">
    <property type="taxonomic scope" value="Bacteria"/>
</dbReference>
<dbReference type="Proteomes" id="UP000000343">
    <property type="component" value="Chromosome"/>
</dbReference>
<accession>E8X2Z4</accession>
<dbReference type="SUPFAM" id="SSF51735">
    <property type="entry name" value="NAD(P)-binding Rossmann-fold domains"/>
    <property type="match status" value="1"/>
</dbReference>
<organism evidence="4">
    <name type="scientific">Granulicella tundricola (strain ATCC BAA-1859 / DSM 23138 / MP5ACTX9)</name>
    <dbReference type="NCBI Taxonomy" id="1198114"/>
    <lineage>
        <taxon>Bacteria</taxon>
        <taxon>Pseudomonadati</taxon>
        <taxon>Acidobacteriota</taxon>
        <taxon>Terriglobia</taxon>
        <taxon>Terriglobales</taxon>
        <taxon>Acidobacteriaceae</taxon>
        <taxon>Granulicella</taxon>
    </lineage>
</organism>
<dbReference type="GO" id="GO:0016491">
    <property type="term" value="F:oxidoreductase activity"/>
    <property type="evidence" value="ECO:0007669"/>
    <property type="project" value="UniProtKB-KW"/>
</dbReference>
<evidence type="ECO:0000313" key="3">
    <source>
        <dbReference type="EMBL" id="ADW68128.1"/>
    </source>
</evidence>